<proteinExistence type="predicted"/>
<keyword evidence="2 4" id="KW-0442">Lipid degradation</keyword>
<dbReference type="EMBL" id="FWXY01000020">
    <property type="protein sequence ID" value="SMD00468.1"/>
    <property type="molecule type" value="Genomic_DNA"/>
</dbReference>
<organism evidence="6 7">
    <name type="scientific">Desulfocicer vacuolatum DSM 3385</name>
    <dbReference type="NCBI Taxonomy" id="1121400"/>
    <lineage>
        <taxon>Bacteria</taxon>
        <taxon>Pseudomonadati</taxon>
        <taxon>Thermodesulfobacteriota</taxon>
        <taxon>Desulfobacteria</taxon>
        <taxon>Desulfobacterales</taxon>
        <taxon>Desulfobacteraceae</taxon>
        <taxon>Desulfocicer</taxon>
    </lineage>
</organism>
<evidence type="ECO:0000313" key="6">
    <source>
        <dbReference type="EMBL" id="SMD00468.1"/>
    </source>
</evidence>
<dbReference type="GO" id="GO:0016787">
    <property type="term" value="F:hydrolase activity"/>
    <property type="evidence" value="ECO:0007669"/>
    <property type="project" value="UniProtKB-UniRule"/>
</dbReference>
<name>A0A1W2DTW1_9BACT</name>
<dbReference type="Proteomes" id="UP000192418">
    <property type="component" value="Unassembled WGS sequence"/>
</dbReference>
<dbReference type="Gene3D" id="3.40.1090.10">
    <property type="entry name" value="Cytosolic phospholipase A2 catalytic domain"/>
    <property type="match status" value="1"/>
</dbReference>
<comment type="caution">
    <text evidence="4">Lacks conserved residue(s) required for the propagation of feature annotation.</text>
</comment>
<evidence type="ECO:0000313" key="7">
    <source>
        <dbReference type="Proteomes" id="UP000192418"/>
    </source>
</evidence>
<dbReference type="InterPro" id="IPR016035">
    <property type="entry name" value="Acyl_Trfase/lysoPLipase"/>
</dbReference>
<protein>
    <submittedName>
        <fullName evidence="6">NTE family protein</fullName>
    </submittedName>
</protein>
<dbReference type="InterPro" id="IPR050301">
    <property type="entry name" value="NTE"/>
</dbReference>
<reference evidence="6 7" key="1">
    <citation type="submission" date="2017-04" db="EMBL/GenBank/DDBJ databases">
        <authorList>
            <person name="Afonso C.L."/>
            <person name="Miller P.J."/>
            <person name="Scott M.A."/>
            <person name="Spackman E."/>
            <person name="Goraichik I."/>
            <person name="Dimitrov K.M."/>
            <person name="Suarez D.L."/>
            <person name="Swayne D.E."/>
        </authorList>
    </citation>
    <scope>NUCLEOTIDE SEQUENCE [LARGE SCALE GENOMIC DNA]</scope>
    <source>
        <strain evidence="6 7">DSM 3385</strain>
    </source>
</reference>
<keyword evidence="3 4" id="KW-0443">Lipid metabolism</keyword>
<evidence type="ECO:0000256" key="4">
    <source>
        <dbReference type="PROSITE-ProRule" id="PRU01161"/>
    </source>
</evidence>
<feature type="active site" description="Proton acceptor" evidence="4">
    <location>
        <position position="145"/>
    </location>
</feature>
<keyword evidence="7" id="KW-1185">Reference proteome</keyword>
<feature type="domain" description="PNPLA" evidence="5">
    <location>
        <begin position="1"/>
        <end position="158"/>
    </location>
</feature>
<dbReference type="PANTHER" id="PTHR14226">
    <property type="entry name" value="NEUROPATHY TARGET ESTERASE/SWISS CHEESE D.MELANOGASTER"/>
    <property type="match status" value="1"/>
</dbReference>
<dbReference type="SUPFAM" id="SSF52151">
    <property type="entry name" value="FabD/lysophospholipase-like"/>
    <property type="match status" value="1"/>
</dbReference>
<evidence type="ECO:0000259" key="5">
    <source>
        <dbReference type="PROSITE" id="PS51635"/>
    </source>
</evidence>
<evidence type="ECO:0000256" key="2">
    <source>
        <dbReference type="ARBA" id="ARBA00022963"/>
    </source>
</evidence>
<sequence>MGVWKYLSQKNWTPDIICGTSVGAINAAGIGSGLDVHTLIRLWTTYNRRKIYRLNLIPFLWYLLSGRALKPLLDIRPMQSMILDYIDFNCLKNNPTKVVISTVNLVTSRPCFFDNSEIKLEHIMASSAMPILFPWQYIDGVPHWDGGTMANIPLQAAVDFGADEIIIVLLSPVGHTSQPLPDNVPTALEVVFEQFLSGSYHNALMANGYEDGAFSSFLLERTKKDKSCDLHAGQPRIITLAPGKMLGFKSLLSFSVSQAQELIDEGYRTAHTHLKSFIK</sequence>
<feature type="short sequence motif" description="GXSXG" evidence="4">
    <location>
        <begin position="19"/>
        <end position="23"/>
    </location>
</feature>
<dbReference type="InterPro" id="IPR002641">
    <property type="entry name" value="PNPLA_dom"/>
</dbReference>
<feature type="short sequence motif" description="DGA/G" evidence="4">
    <location>
        <begin position="145"/>
        <end position="147"/>
    </location>
</feature>
<keyword evidence="1 4" id="KW-0378">Hydrolase</keyword>
<evidence type="ECO:0000256" key="1">
    <source>
        <dbReference type="ARBA" id="ARBA00022801"/>
    </source>
</evidence>
<accession>A0A1W2DTW1</accession>
<feature type="active site" description="Nucleophile" evidence="4">
    <location>
        <position position="21"/>
    </location>
</feature>
<dbReference type="GO" id="GO:0016042">
    <property type="term" value="P:lipid catabolic process"/>
    <property type="evidence" value="ECO:0007669"/>
    <property type="project" value="UniProtKB-UniRule"/>
</dbReference>
<dbReference type="PROSITE" id="PS51635">
    <property type="entry name" value="PNPLA"/>
    <property type="match status" value="1"/>
</dbReference>
<dbReference type="CDD" id="cd07209">
    <property type="entry name" value="Pat_hypo_Ecoli_Z1214_like"/>
    <property type="match status" value="1"/>
</dbReference>
<dbReference type="STRING" id="1121400.SAMN02746065_12026"/>
<dbReference type="PANTHER" id="PTHR14226:SF57">
    <property type="entry name" value="BLR7027 PROTEIN"/>
    <property type="match status" value="1"/>
</dbReference>
<dbReference type="Pfam" id="PF01734">
    <property type="entry name" value="Patatin"/>
    <property type="match status" value="1"/>
</dbReference>
<gene>
    <name evidence="6" type="ORF">SAMN02746065_12026</name>
</gene>
<dbReference type="AlphaFoldDB" id="A0A1W2DTW1"/>
<evidence type="ECO:0000256" key="3">
    <source>
        <dbReference type="ARBA" id="ARBA00023098"/>
    </source>
</evidence>